<evidence type="ECO:0000256" key="7">
    <source>
        <dbReference type="SAM" id="Phobius"/>
    </source>
</evidence>
<evidence type="ECO:0000256" key="2">
    <source>
        <dbReference type="ARBA" id="ARBA00022448"/>
    </source>
</evidence>
<evidence type="ECO:0000313" key="9">
    <source>
        <dbReference type="Proteomes" id="UP000187085"/>
    </source>
</evidence>
<keyword evidence="9" id="KW-1185">Reference proteome</keyword>
<feature type="transmembrane region" description="Helical" evidence="7">
    <location>
        <begin position="237"/>
        <end position="258"/>
    </location>
</feature>
<keyword evidence="2" id="KW-0813">Transport</keyword>
<sequence>MSLMRTKSIEQSIRDSDEPGHDLKRSLNAWDLAIMGVAVAVGAGIFSVGANAAANYAGPAVTLSFVLAAVTCGLAIMCYAEFASTIPVAGSAYTYTYATLGELLAWIIGWDLILELLAAGAVIAKYWGVYLSNVFSLFQVDVPTTLRLGPVAFDWGPFVIVAVFTVLLILGTRLSTMVNNVFTIIKVGIVVFVIVVGFTFVKAENFTPFVPPAQTPAGGGSVLTQSLLSFLTGSAPAQYGIFGIFSGAALVFFAFIGFDVVATSAEEVKNPQKNLPRGIFGGLILVSVLYILTTLALTGMSSYQDLAKAENPSLATAFVQVGAPWAAQVISVGILIGLTTVIMVLLMGLARVLLALSRDGLLPRWLSATSARHKTPVRLQLICGAAVALIAALTDVAWLEEMINIGTLSAFVLVSIGVVVLRRKRPDLPRGYRVPLSPGLPILSAVLCFYLMLNLAVESWLRFVVWLVIGFVIYFAYGRRHARVGLMNDPVRTRLADTGR</sequence>
<feature type="transmembrane region" description="Helical" evidence="7">
    <location>
        <begin position="377"/>
        <end position="399"/>
    </location>
</feature>
<dbReference type="PANTHER" id="PTHR43243:SF4">
    <property type="entry name" value="CATIONIC AMINO ACID TRANSPORTER 4"/>
    <property type="match status" value="1"/>
</dbReference>
<comment type="subcellular location">
    <subcellularLocation>
        <location evidence="1">Membrane</location>
        <topology evidence="1">Multi-pass membrane protein</topology>
    </subcellularLocation>
</comment>
<dbReference type="PANTHER" id="PTHR43243">
    <property type="entry name" value="INNER MEMBRANE TRANSPORTER YGJI-RELATED"/>
    <property type="match status" value="1"/>
</dbReference>
<feature type="transmembrane region" description="Helical" evidence="7">
    <location>
        <begin position="60"/>
        <end position="82"/>
    </location>
</feature>
<feature type="transmembrane region" description="Helical" evidence="7">
    <location>
        <begin position="459"/>
        <end position="477"/>
    </location>
</feature>
<feature type="transmembrane region" description="Helical" evidence="7">
    <location>
        <begin position="434"/>
        <end position="453"/>
    </location>
</feature>
<dbReference type="STRING" id="554083.BKD30_00785"/>
<evidence type="ECO:0000256" key="3">
    <source>
        <dbReference type="ARBA" id="ARBA00022692"/>
    </source>
</evidence>
<name>A0A1R1LNZ2_9MICC</name>
<dbReference type="Gene3D" id="1.20.1740.10">
    <property type="entry name" value="Amino acid/polyamine transporter I"/>
    <property type="match status" value="1"/>
</dbReference>
<evidence type="ECO:0000313" key="8">
    <source>
        <dbReference type="EMBL" id="OMH29265.1"/>
    </source>
</evidence>
<feature type="transmembrane region" description="Helical" evidence="7">
    <location>
        <begin position="181"/>
        <end position="201"/>
    </location>
</feature>
<protein>
    <submittedName>
        <fullName evidence="8">Amino acid permease</fullName>
    </submittedName>
</protein>
<keyword evidence="3 7" id="KW-0812">Transmembrane</keyword>
<gene>
    <name evidence="8" type="ORF">BKD30_00785</name>
</gene>
<dbReference type="InterPro" id="IPR002293">
    <property type="entry name" value="AA/rel_permease1"/>
</dbReference>
<dbReference type="PIRSF" id="PIRSF006060">
    <property type="entry name" value="AA_transporter"/>
    <property type="match status" value="1"/>
</dbReference>
<comment type="caution">
    <text evidence="8">The sequence shown here is derived from an EMBL/GenBank/DDBJ whole genome shotgun (WGS) entry which is preliminary data.</text>
</comment>
<feature type="region of interest" description="Disordered" evidence="6">
    <location>
        <begin position="1"/>
        <end position="20"/>
    </location>
</feature>
<feature type="transmembrane region" description="Helical" evidence="7">
    <location>
        <begin position="323"/>
        <end position="356"/>
    </location>
</feature>
<feature type="transmembrane region" description="Helical" evidence="7">
    <location>
        <begin position="103"/>
        <end position="128"/>
    </location>
</feature>
<dbReference type="Pfam" id="PF13520">
    <property type="entry name" value="AA_permease_2"/>
    <property type="match status" value="1"/>
</dbReference>
<evidence type="ECO:0000256" key="1">
    <source>
        <dbReference type="ARBA" id="ARBA00004141"/>
    </source>
</evidence>
<accession>A0A1R1LNZ2</accession>
<dbReference type="EMBL" id="MRDE01000006">
    <property type="protein sequence ID" value="OMH29265.1"/>
    <property type="molecule type" value="Genomic_DNA"/>
</dbReference>
<dbReference type="GO" id="GO:0016020">
    <property type="term" value="C:membrane"/>
    <property type="evidence" value="ECO:0007669"/>
    <property type="project" value="UniProtKB-SubCell"/>
</dbReference>
<feature type="transmembrane region" description="Helical" evidence="7">
    <location>
        <begin position="32"/>
        <end position="54"/>
    </location>
</feature>
<feature type="transmembrane region" description="Helical" evidence="7">
    <location>
        <begin position="405"/>
        <end position="422"/>
    </location>
</feature>
<evidence type="ECO:0000256" key="4">
    <source>
        <dbReference type="ARBA" id="ARBA00022989"/>
    </source>
</evidence>
<dbReference type="AlphaFoldDB" id="A0A1R1LNZ2"/>
<dbReference type="OrthoDB" id="9762947at2"/>
<keyword evidence="4 7" id="KW-1133">Transmembrane helix</keyword>
<dbReference type="GO" id="GO:0015171">
    <property type="term" value="F:amino acid transmembrane transporter activity"/>
    <property type="evidence" value="ECO:0007669"/>
    <property type="project" value="TreeGrafter"/>
</dbReference>
<evidence type="ECO:0000256" key="6">
    <source>
        <dbReference type="SAM" id="MobiDB-lite"/>
    </source>
</evidence>
<proteinExistence type="predicted"/>
<reference evidence="8 9" key="1">
    <citation type="submission" date="2016-12" db="EMBL/GenBank/DDBJ databases">
        <title>Draft genome of Tersicoccus phoenicis 1P05MA.</title>
        <authorList>
            <person name="Nakajima Y."/>
            <person name="Yoshizawa S."/>
            <person name="Nakamura K."/>
            <person name="Ogura Y."/>
            <person name="Hayashi T."/>
            <person name="Kogure K."/>
        </authorList>
    </citation>
    <scope>NUCLEOTIDE SEQUENCE [LARGE SCALE GENOMIC DNA]</scope>
    <source>
        <strain evidence="8 9">1p05MA</strain>
    </source>
</reference>
<feature type="transmembrane region" description="Helical" evidence="7">
    <location>
        <begin position="279"/>
        <end position="303"/>
    </location>
</feature>
<keyword evidence="5 7" id="KW-0472">Membrane</keyword>
<dbReference type="RefSeq" id="WP_076700683.1">
    <property type="nucleotide sequence ID" value="NZ_MRDE01000006.1"/>
</dbReference>
<dbReference type="Proteomes" id="UP000187085">
    <property type="component" value="Unassembled WGS sequence"/>
</dbReference>
<feature type="transmembrane region" description="Helical" evidence="7">
    <location>
        <begin position="148"/>
        <end position="169"/>
    </location>
</feature>
<evidence type="ECO:0000256" key="5">
    <source>
        <dbReference type="ARBA" id="ARBA00023136"/>
    </source>
</evidence>
<organism evidence="8 9">
    <name type="scientific">Tersicoccus phoenicis</name>
    <dbReference type="NCBI Taxonomy" id="554083"/>
    <lineage>
        <taxon>Bacteria</taxon>
        <taxon>Bacillati</taxon>
        <taxon>Actinomycetota</taxon>
        <taxon>Actinomycetes</taxon>
        <taxon>Micrococcales</taxon>
        <taxon>Micrococcaceae</taxon>
        <taxon>Tersicoccus</taxon>
    </lineage>
</organism>